<evidence type="ECO:0000256" key="12">
    <source>
        <dbReference type="SAM" id="MobiDB-lite"/>
    </source>
</evidence>
<dbReference type="InterPro" id="IPR001842">
    <property type="entry name" value="Peptidase_M36"/>
</dbReference>
<comment type="subcellular location">
    <subcellularLocation>
        <location evidence="2">Secreted</location>
    </subcellularLocation>
</comment>
<evidence type="ECO:0000256" key="9">
    <source>
        <dbReference type="ARBA" id="ARBA00022833"/>
    </source>
</evidence>
<evidence type="ECO:0000259" key="13">
    <source>
        <dbReference type="Pfam" id="PF02225"/>
    </source>
</evidence>
<dbReference type="Proteomes" id="UP001180481">
    <property type="component" value="Chromosome"/>
</dbReference>
<dbReference type="Gene3D" id="3.50.30.30">
    <property type="match status" value="1"/>
</dbReference>
<dbReference type="EMBL" id="CP133721">
    <property type="protein sequence ID" value="WMW78162.1"/>
    <property type="molecule type" value="Genomic_DNA"/>
</dbReference>
<dbReference type="SUPFAM" id="SSF52025">
    <property type="entry name" value="PA domain"/>
    <property type="match status" value="1"/>
</dbReference>
<evidence type="ECO:0000313" key="15">
    <source>
        <dbReference type="EMBL" id="WMW78162.1"/>
    </source>
</evidence>
<dbReference type="Gene3D" id="1.10.390.10">
    <property type="entry name" value="Neutral Protease Domain 2"/>
    <property type="match status" value="1"/>
</dbReference>
<reference evidence="15" key="1">
    <citation type="submission" date="2023-09" db="EMBL/GenBank/DDBJ databases">
        <title>Flavobacterium sp. 20NA77.7 isolated from freshwater.</title>
        <authorList>
            <person name="Le V."/>
            <person name="Ko S.-R."/>
            <person name="Ahn C.-Y."/>
            <person name="Oh H.-M."/>
        </authorList>
    </citation>
    <scope>NUCLEOTIDE SEQUENCE</scope>
    <source>
        <strain evidence="15">20NA77.7</strain>
    </source>
</reference>
<evidence type="ECO:0000256" key="10">
    <source>
        <dbReference type="ARBA" id="ARBA00023049"/>
    </source>
</evidence>
<dbReference type="PANTHER" id="PTHR33478:SF1">
    <property type="entry name" value="EXTRACELLULAR METALLOPROTEINASE MEP"/>
    <property type="match status" value="1"/>
</dbReference>
<keyword evidence="16" id="KW-1185">Reference proteome</keyword>
<dbReference type="Pfam" id="PF18962">
    <property type="entry name" value="Por_Secre_tail"/>
    <property type="match status" value="1"/>
</dbReference>
<keyword evidence="5" id="KW-0645">Protease</keyword>
<gene>
    <name evidence="15" type="ORF">RF683_01590</name>
</gene>
<comment type="cofactor">
    <cofactor evidence="1">
        <name>Zn(2+)</name>
        <dbReference type="ChEBI" id="CHEBI:29105"/>
    </cofactor>
</comment>
<dbReference type="NCBIfam" id="NF038113">
    <property type="entry name" value="T9SSA_dep_M36"/>
    <property type="match status" value="1"/>
</dbReference>
<dbReference type="InterPro" id="IPR027268">
    <property type="entry name" value="Peptidase_M4/M1_CTD_sf"/>
</dbReference>
<comment type="similarity">
    <text evidence="3">Belongs to the peptidase M36 family.</text>
</comment>
<name>A0ABY9RDA8_9FLAO</name>
<evidence type="ECO:0000256" key="2">
    <source>
        <dbReference type="ARBA" id="ARBA00004613"/>
    </source>
</evidence>
<feature type="domain" description="Secretion system C-terminal sorting" evidence="14">
    <location>
        <begin position="833"/>
        <end position="906"/>
    </location>
</feature>
<keyword evidence="9" id="KW-0862">Zinc</keyword>
<dbReference type="Pfam" id="PF02128">
    <property type="entry name" value="Peptidase_M36"/>
    <property type="match status" value="1"/>
</dbReference>
<dbReference type="RefSeq" id="WP_309532481.1">
    <property type="nucleotide sequence ID" value="NZ_CP133721.1"/>
</dbReference>
<evidence type="ECO:0000256" key="4">
    <source>
        <dbReference type="ARBA" id="ARBA00022525"/>
    </source>
</evidence>
<proteinExistence type="inferred from homology"/>
<protein>
    <submittedName>
        <fullName evidence="15">T9SS-dependent M36 family metallopeptidase</fullName>
    </submittedName>
</protein>
<accession>A0ABY9RDA8</accession>
<dbReference type="Gene3D" id="3.10.170.10">
    <property type="match status" value="1"/>
</dbReference>
<keyword evidence="10" id="KW-0482">Metalloprotease</keyword>
<dbReference type="PANTHER" id="PTHR33478">
    <property type="entry name" value="EXTRACELLULAR METALLOPROTEINASE MEP"/>
    <property type="match status" value="1"/>
</dbReference>
<dbReference type="InterPro" id="IPR046450">
    <property type="entry name" value="PA_dom_sf"/>
</dbReference>
<dbReference type="InterPro" id="IPR003137">
    <property type="entry name" value="PA_domain"/>
</dbReference>
<dbReference type="CDD" id="cd09596">
    <property type="entry name" value="M36"/>
    <property type="match status" value="1"/>
</dbReference>
<evidence type="ECO:0000256" key="6">
    <source>
        <dbReference type="ARBA" id="ARBA00022723"/>
    </source>
</evidence>
<dbReference type="InterPro" id="IPR026444">
    <property type="entry name" value="Secre_tail"/>
</dbReference>
<feature type="compositionally biased region" description="Polar residues" evidence="12">
    <location>
        <begin position="401"/>
        <end position="420"/>
    </location>
</feature>
<keyword evidence="4" id="KW-0964">Secreted</keyword>
<evidence type="ECO:0000256" key="5">
    <source>
        <dbReference type="ARBA" id="ARBA00022670"/>
    </source>
</evidence>
<evidence type="ECO:0000256" key="11">
    <source>
        <dbReference type="ARBA" id="ARBA00023145"/>
    </source>
</evidence>
<keyword evidence="11" id="KW-0865">Zymogen</keyword>
<evidence type="ECO:0000256" key="7">
    <source>
        <dbReference type="ARBA" id="ARBA00022729"/>
    </source>
</evidence>
<evidence type="ECO:0000259" key="14">
    <source>
        <dbReference type="Pfam" id="PF18962"/>
    </source>
</evidence>
<sequence length="907" mass="98550">MKKNLLYVFLLISFLGFSQESVQKIQAYINENKAKLHLNASELNQWQIESETSSETTGITNYLVTQTYNGIKIDNSYIYFWIKNGKIVNEPEGFITDLASKITTTTPGLNVVAAFSTALTKMNEQQITTSIIETNKNKYKLTNGLLTEDPVSAELVYFPSQNGSLILTWSFEFYSQNAQHLWKIKVNATNGDVLEKFDLTHNCSFGPRHNHATCMSGVKTKNISFSLFKNNQSAMLLTPGTTNYRVIPWNYESPFHTSRQLITNPEATTALAPLTNAASPNGWHNASTTIGGTTTTYNYTRGNNVFAYSDYTNANPASPTTYAPASAGTYPSLTFDYTYGGNAVAATTYINAAITNLFYMNNMMHDLWYQYGFNEANRNFQAQNLGRGGSGNDAVNAEAQDGSQAATPTLNNANFSTPSDGSKPRMQMYVWNSKKPSTLLVNTGTLANTSFNVIDNSFNPGHVNLPVAPATLTNTIVLVDDGTPDTSDACETIINAAAVNGKIAVIRRGTCTFVSKALMAQNAGAIAVIIVNNTAGYVGMSGADANITIPVVSMSQADGEALIAALASSSISVSISTPEIYVNGDGDFDNGVIAHEYTHGISTRLVGGGAGLNSAEQPGEGWSDWAWLMMQIKPGDTRNDARGIGTFVSNQAITGPGIREFRYSTDMTVNPHTFGDTNDQWFTDSSGIDQIDVHGLGSIWCVMLWDLAWDYIDKYGYNSNLFNGTGGNNKVMRLVIDAMKLTPANPTLIQCRNALIQADLATTNGQDYCLIWHAFARRGMGVNATSGANSGVAGVQDQVEDFTEPIPGSTAATGSNCTMLAANYYQNNDLFNIYPNPTNGNVNIQIHNYSGALQVKVYDLNGRQVFTQNISNFELSHSLNLGNLTTGVYVLKLEGEQLNHTQKIIIK</sequence>
<dbReference type="NCBIfam" id="TIGR04183">
    <property type="entry name" value="Por_Secre_tail"/>
    <property type="match status" value="1"/>
</dbReference>
<feature type="domain" description="PA" evidence="13">
    <location>
        <begin position="478"/>
        <end position="562"/>
    </location>
</feature>
<dbReference type="CDD" id="cd04818">
    <property type="entry name" value="PA_subtilisin_1"/>
    <property type="match status" value="1"/>
</dbReference>
<organism evidence="15 16">
    <name type="scientific">Flavobacterium nakdongensis</name>
    <dbReference type="NCBI Taxonomy" id="3073563"/>
    <lineage>
        <taxon>Bacteria</taxon>
        <taxon>Pseudomonadati</taxon>
        <taxon>Bacteroidota</taxon>
        <taxon>Flavobacteriia</taxon>
        <taxon>Flavobacteriales</taxon>
        <taxon>Flavobacteriaceae</taxon>
        <taxon>Flavobacterium</taxon>
    </lineage>
</organism>
<dbReference type="SUPFAM" id="SSF55486">
    <property type="entry name" value="Metalloproteases ('zincins'), catalytic domain"/>
    <property type="match status" value="1"/>
</dbReference>
<evidence type="ECO:0000256" key="3">
    <source>
        <dbReference type="ARBA" id="ARBA00006006"/>
    </source>
</evidence>
<evidence type="ECO:0000313" key="16">
    <source>
        <dbReference type="Proteomes" id="UP001180481"/>
    </source>
</evidence>
<keyword evidence="7" id="KW-0732">Signal</keyword>
<evidence type="ECO:0000256" key="8">
    <source>
        <dbReference type="ARBA" id="ARBA00022801"/>
    </source>
</evidence>
<evidence type="ECO:0000256" key="1">
    <source>
        <dbReference type="ARBA" id="ARBA00001947"/>
    </source>
</evidence>
<feature type="region of interest" description="Disordered" evidence="12">
    <location>
        <begin position="384"/>
        <end position="421"/>
    </location>
</feature>
<keyword evidence="6" id="KW-0479">Metal-binding</keyword>
<keyword evidence="8" id="KW-0378">Hydrolase</keyword>
<dbReference type="InterPro" id="IPR050371">
    <property type="entry name" value="Fungal_virulence_M36"/>
</dbReference>
<dbReference type="Pfam" id="PF02225">
    <property type="entry name" value="PA"/>
    <property type="match status" value="1"/>
</dbReference>